<keyword evidence="7 9" id="KW-0694">RNA-binding</keyword>
<dbReference type="AlphaFoldDB" id="A0A0K8THL0"/>
<protein>
    <recommendedName>
        <fullName evidence="11">SAM-dependent MTase RsmB/NOP-type domain-containing protein</fullName>
    </recommendedName>
</protein>
<dbReference type="InterPro" id="IPR011023">
    <property type="entry name" value="Nop2p"/>
</dbReference>
<feature type="compositionally biased region" description="Polar residues" evidence="10">
    <location>
        <begin position="737"/>
        <end position="754"/>
    </location>
</feature>
<dbReference type="GO" id="GO:0070475">
    <property type="term" value="P:rRNA base methylation"/>
    <property type="evidence" value="ECO:0007669"/>
    <property type="project" value="TreeGrafter"/>
</dbReference>
<feature type="binding site" evidence="9">
    <location>
        <position position="494"/>
    </location>
    <ligand>
        <name>S-adenosyl-L-methionine</name>
        <dbReference type="ChEBI" id="CHEBI:59789"/>
    </ligand>
</feature>
<dbReference type="GO" id="GO:0009383">
    <property type="term" value="F:rRNA (cytosine-C5-)-methyltransferase activity"/>
    <property type="evidence" value="ECO:0007669"/>
    <property type="project" value="TreeGrafter"/>
</dbReference>
<feature type="binding site" evidence="9">
    <location>
        <begin position="426"/>
        <end position="432"/>
    </location>
    <ligand>
        <name>S-adenosyl-L-methionine</name>
        <dbReference type="ChEBI" id="CHEBI:59789"/>
    </ligand>
</feature>
<feature type="binding site" evidence="9">
    <location>
        <position position="450"/>
    </location>
    <ligand>
        <name>S-adenosyl-L-methionine</name>
        <dbReference type="ChEBI" id="CHEBI:59789"/>
    </ligand>
</feature>
<dbReference type="NCBIfam" id="TIGR00446">
    <property type="entry name" value="nop2p"/>
    <property type="match status" value="1"/>
</dbReference>
<dbReference type="PROSITE" id="PS01153">
    <property type="entry name" value="NOL1_NOP2_SUN"/>
    <property type="match status" value="1"/>
</dbReference>
<evidence type="ECO:0000256" key="6">
    <source>
        <dbReference type="ARBA" id="ARBA00022691"/>
    </source>
</evidence>
<dbReference type="Gene3D" id="3.30.70.1170">
    <property type="entry name" value="Sun protein, domain 3"/>
    <property type="match status" value="1"/>
</dbReference>
<dbReference type="InterPro" id="IPR018314">
    <property type="entry name" value="RsmB/NOL1/NOP2-like_CS"/>
</dbReference>
<sequence length="930" mass="104302">MGRKALYNEAEKKKKGPGRKAKKQKDPTFSFKLDEGVTKKLSHRQKQRALKRAVKKSDILTKKKDKKKGKDSTQLVTIKGKLKAKYDTESENDEKPDVDEDFSGEDVETKPFSDENNSWLKPKNKQMMSQSEGDDGSGKEEEDEDEVEDEVDVEDEEDHSDVEDEEIDQESEEEENYEVGKLDDLVGSDGDDDAEGQSDQDEDSDDGVDSEEGESEDESEMLPIEKAAKRLNKQQAKEREEAEDEMQLNIADREIFAFPKEDEIEKPIGIPETEQRIKDILMVLSNFKKFREDGKSRKENIELLKNDLCTYFSYNRFLIDRLVDLFPLTELMDFLEASETQRPLTIRTNSLKTRRKDLAQALIARGVNLDPVGKWSKVGLVVYNAPVPIGATPEYLAGYYMIQGASSMLPVMALAPHENERILDMCAAPGGKASHIAAVMKNTGILFANDVNKERSKAIVGNFHRLGIINSIISSVDGRKYTEFMSGFDRVLLDAPCSGTGVISKDPSVKTSKDEVDVQRCCTLQKDLILEAIDAINPRSSTGGYLVYSTCSVLPEENEWVIDYALKKRDVKLVETGLDFGSPGFTSYRHFRFHPSMKLSRRFYPHTHNMDGFFVAKLKKFSNAKYQVAKNSNEPLEEDDEDTSGSGRLPSDDEEETSDQLINETEKRVNGDASLQEKKEKPSFTKPFASKNGAGPSHQKSGKRVNLFPDNDIDSRVIKKKKKGQPVQRNRPDQKSSNHTTDNAAKNVKTTGSLKRSAEETSEPLSKEQKKKKAKKSEASMEQSSGHEGGEKHKEESGDTKLNVTKKKNKKKQQQKKKSEGSSVLNVNKNEPTKIGLQPKSSTVVDLPPKAGVTKKEGEAKKKRKKKNKKPGQSQTTEEQPTSPKIGPNLKSKKDQTNNASKPSVKSSVDESKLPKNAKKKMKRKYSASQ</sequence>
<feature type="compositionally biased region" description="Basic residues" evidence="10">
    <location>
        <begin position="916"/>
        <end position="930"/>
    </location>
</feature>
<comment type="subcellular location">
    <subcellularLocation>
        <location evidence="1">Nucleus</location>
        <location evidence="1">Nucleolus</location>
    </subcellularLocation>
</comment>
<keyword evidence="3" id="KW-0690">Ribosome biogenesis</keyword>
<dbReference type="GO" id="GO:0005730">
    <property type="term" value="C:nucleolus"/>
    <property type="evidence" value="ECO:0007669"/>
    <property type="project" value="UniProtKB-SubCell"/>
</dbReference>
<dbReference type="PRINTS" id="PR02008">
    <property type="entry name" value="RCMTFAMILY"/>
</dbReference>
<dbReference type="Gene3D" id="3.40.50.150">
    <property type="entry name" value="Vaccinia Virus protein VP39"/>
    <property type="match status" value="1"/>
</dbReference>
<feature type="domain" description="SAM-dependent MTase RsmB/NOP-type" evidence="11">
    <location>
        <begin position="334"/>
        <end position="621"/>
    </location>
</feature>
<feature type="compositionally biased region" description="Polar residues" evidence="10">
    <location>
        <begin position="821"/>
        <end position="830"/>
    </location>
</feature>
<proteinExistence type="inferred from homology"/>
<dbReference type="InterPro" id="IPR023267">
    <property type="entry name" value="RCMT"/>
</dbReference>
<accession>A0A0K8THL0</accession>
<dbReference type="InterPro" id="IPR049560">
    <property type="entry name" value="MeTrfase_RsmB-F_NOP2_cat"/>
</dbReference>
<evidence type="ECO:0000256" key="8">
    <source>
        <dbReference type="ARBA" id="ARBA00023242"/>
    </source>
</evidence>
<feature type="compositionally biased region" description="Basic and acidic residues" evidence="10">
    <location>
        <begin position="664"/>
        <end position="683"/>
    </location>
</feature>
<evidence type="ECO:0000259" key="11">
    <source>
        <dbReference type="PROSITE" id="PS51686"/>
    </source>
</evidence>
<evidence type="ECO:0000256" key="10">
    <source>
        <dbReference type="SAM" id="MobiDB-lite"/>
    </source>
</evidence>
<dbReference type="GO" id="GO:0000470">
    <property type="term" value="P:maturation of LSU-rRNA"/>
    <property type="evidence" value="ECO:0007669"/>
    <property type="project" value="TreeGrafter"/>
</dbReference>
<dbReference type="PANTHER" id="PTHR22807">
    <property type="entry name" value="NOP2 YEAST -RELATED NOL1/NOP2/FMU SUN DOMAIN-CONTAINING"/>
    <property type="match status" value="1"/>
</dbReference>
<dbReference type="PRINTS" id="PR02012">
    <property type="entry name" value="RCMTNOP2"/>
</dbReference>
<name>A0A0K8THL0_LYGHE</name>
<evidence type="ECO:0000313" key="12">
    <source>
        <dbReference type="EMBL" id="JAG65063.1"/>
    </source>
</evidence>
<dbReference type="FunFam" id="3.30.70.1170:FF:000001">
    <property type="entry name" value="Ribosomal RNA methyltransferase Nop2"/>
    <property type="match status" value="1"/>
</dbReference>
<dbReference type="SUPFAM" id="SSF53335">
    <property type="entry name" value="S-adenosyl-L-methionine-dependent methyltransferases"/>
    <property type="match status" value="1"/>
</dbReference>
<dbReference type="InterPro" id="IPR029063">
    <property type="entry name" value="SAM-dependent_MTases_sf"/>
</dbReference>
<feature type="compositionally biased region" description="Acidic residues" evidence="10">
    <location>
        <begin position="132"/>
        <end position="177"/>
    </location>
</feature>
<dbReference type="EMBL" id="GBRD01000758">
    <property type="protein sequence ID" value="JAG65063.1"/>
    <property type="molecule type" value="Transcribed_RNA"/>
</dbReference>
<dbReference type="InterPro" id="IPR054728">
    <property type="entry name" value="RsmB-like_ferredoxin"/>
</dbReference>
<keyword evidence="5 9" id="KW-0808">Transferase</keyword>
<dbReference type="InterPro" id="IPR023273">
    <property type="entry name" value="RCMT_NOP2"/>
</dbReference>
<reference evidence="12" key="1">
    <citation type="submission" date="2014-09" db="EMBL/GenBank/DDBJ databases">
        <authorList>
            <person name="Magalhaes I.L.F."/>
            <person name="Oliveira U."/>
            <person name="Santos F.R."/>
            <person name="Vidigal T.H.D.A."/>
            <person name="Brescovit A.D."/>
            <person name="Santos A.J."/>
        </authorList>
    </citation>
    <scope>NUCLEOTIDE SEQUENCE</scope>
</reference>
<dbReference type="PROSITE" id="PS51686">
    <property type="entry name" value="SAM_MT_RSMB_NOP"/>
    <property type="match status" value="1"/>
</dbReference>
<evidence type="ECO:0000256" key="4">
    <source>
        <dbReference type="ARBA" id="ARBA00022603"/>
    </source>
</evidence>
<evidence type="ECO:0000256" key="2">
    <source>
        <dbReference type="ARBA" id="ARBA00007494"/>
    </source>
</evidence>
<evidence type="ECO:0000256" key="9">
    <source>
        <dbReference type="PROSITE-ProRule" id="PRU01023"/>
    </source>
</evidence>
<feature type="compositionally biased region" description="Basic residues" evidence="10">
    <location>
        <begin position="804"/>
        <end position="816"/>
    </location>
</feature>
<evidence type="ECO:0000256" key="5">
    <source>
        <dbReference type="ARBA" id="ARBA00022679"/>
    </source>
</evidence>
<feature type="compositionally biased region" description="Basic residues" evidence="10">
    <location>
        <begin position="861"/>
        <end position="870"/>
    </location>
</feature>
<feature type="compositionally biased region" description="Basic residues" evidence="10">
    <location>
        <begin position="40"/>
        <end position="54"/>
    </location>
</feature>
<organism evidence="12">
    <name type="scientific">Lygus hesperus</name>
    <name type="common">Western plant bug</name>
    <dbReference type="NCBI Taxonomy" id="30085"/>
    <lineage>
        <taxon>Eukaryota</taxon>
        <taxon>Metazoa</taxon>
        <taxon>Ecdysozoa</taxon>
        <taxon>Arthropoda</taxon>
        <taxon>Hexapoda</taxon>
        <taxon>Insecta</taxon>
        <taxon>Pterygota</taxon>
        <taxon>Neoptera</taxon>
        <taxon>Paraneoptera</taxon>
        <taxon>Hemiptera</taxon>
        <taxon>Heteroptera</taxon>
        <taxon>Panheteroptera</taxon>
        <taxon>Cimicomorpha</taxon>
        <taxon>Miridae</taxon>
        <taxon>Mirini</taxon>
        <taxon>Lygus</taxon>
    </lineage>
</organism>
<dbReference type="PANTHER" id="PTHR22807:SF30">
    <property type="entry name" value="28S RRNA (CYTOSINE(4447)-C(5))-METHYLTRANSFERASE-RELATED"/>
    <property type="match status" value="1"/>
</dbReference>
<feature type="region of interest" description="Disordered" evidence="10">
    <location>
        <begin position="1"/>
        <end position="245"/>
    </location>
</feature>
<keyword evidence="8" id="KW-0539">Nucleus</keyword>
<feature type="compositionally biased region" description="Acidic residues" evidence="10">
    <location>
        <begin position="89"/>
        <end position="106"/>
    </location>
</feature>
<feature type="compositionally biased region" description="Polar residues" evidence="10">
    <location>
        <begin position="871"/>
        <end position="883"/>
    </location>
</feature>
<keyword evidence="4 9" id="KW-0489">Methyltransferase</keyword>
<feature type="compositionally biased region" description="Polar residues" evidence="10">
    <location>
        <begin position="897"/>
        <end position="907"/>
    </location>
</feature>
<dbReference type="InterPro" id="IPR001678">
    <property type="entry name" value="MeTrfase_RsmB-F_NOP2_dom"/>
</dbReference>
<dbReference type="Pfam" id="PF01189">
    <property type="entry name" value="Methyltr_RsmB-F"/>
    <property type="match status" value="1"/>
</dbReference>
<comment type="similarity">
    <text evidence="2 9">Belongs to the class I-like SAM-binding methyltransferase superfamily. RsmB/NOP family.</text>
</comment>
<feature type="compositionally biased region" description="Acidic residues" evidence="10">
    <location>
        <begin position="189"/>
        <end position="220"/>
    </location>
</feature>
<feature type="active site" description="Nucleophile" evidence="9">
    <location>
        <position position="551"/>
    </location>
</feature>
<keyword evidence="6 9" id="KW-0949">S-adenosyl-L-methionine</keyword>
<evidence type="ECO:0000256" key="7">
    <source>
        <dbReference type="ARBA" id="ARBA00022884"/>
    </source>
</evidence>
<dbReference type="Pfam" id="PF22458">
    <property type="entry name" value="RsmF-B_ferredox"/>
    <property type="match status" value="1"/>
</dbReference>
<dbReference type="GO" id="GO:0003723">
    <property type="term" value="F:RNA binding"/>
    <property type="evidence" value="ECO:0007669"/>
    <property type="project" value="UniProtKB-UniRule"/>
</dbReference>
<feature type="compositionally biased region" description="Basic residues" evidence="10">
    <location>
        <begin position="13"/>
        <end position="23"/>
    </location>
</feature>
<feature type="compositionally biased region" description="Basic and acidic residues" evidence="10">
    <location>
        <begin position="788"/>
        <end position="799"/>
    </location>
</feature>
<feature type="region of interest" description="Disordered" evidence="10">
    <location>
        <begin position="630"/>
        <end position="930"/>
    </location>
</feature>
<evidence type="ECO:0000256" key="3">
    <source>
        <dbReference type="ARBA" id="ARBA00022517"/>
    </source>
</evidence>
<feature type="binding site" evidence="9">
    <location>
        <position position="477"/>
    </location>
    <ligand>
        <name>S-adenosyl-L-methionine</name>
        <dbReference type="ChEBI" id="CHEBI:59789"/>
    </ligand>
</feature>
<evidence type="ECO:0000256" key="1">
    <source>
        <dbReference type="ARBA" id="ARBA00004604"/>
    </source>
</evidence>